<sequence>MYKRVHTGANTHEGGLKKGFITVGNQVFTEDCVAKPERNPTNKQVKTDTNAFERCILFKI</sequence>
<keyword evidence="2" id="KW-1185">Reference proteome</keyword>
<gene>
    <name evidence="1" type="ORF">GCM10023230_04330</name>
</gene>
<evidence type="ECO:0000313" key="1">
    <source>
        <dbReference type="EMBL" id="GAA4759195.1"/>
    </source>
</evidence>
<protein>
    <submittedName>
        <fullName evidence="1">Uncharacterized protein</fullName>
    </submittedName>
</protein>
<reference evidence="2" key="1">
    <citation type="journal article" date="2019" name="Int. J. Syst. Evol. Microbiol.">
        <title>The Global Catalogue of Microorganisms (GCM) 10K type strain sequencing project: providing services to taxonomists for standard genome sequencing and annotation.</title>
        <authorList>
            <consortium name="The Broad Institute Genomics Platform"/>
            <consortium name="The Broad Institute Genome Sequencing Center for Infectious Disease"/>
            <person name="Wu L."/>
            <person name="Ma J."/>
        </authorList>
    </citation>
    <scope>NUCLEOTIDE SEQUENCE [LARGE SCALE GENOMIC DNA]</scope>
    <source>
        <strain evidence="2">JCM 18198</strain>
    </source>
</reference>
<evidence type="ECO:0000313" key="2">
    <source>
        <dbReference type="Proteomes" id="UP001500141"/>
    </source>
</evidence>
<proteinExistence type="predicted"/>
<dbReference type="EMBL" id="BAABIP010000007">
    <property type="protein sequence ID" value="GAA4759195.1"/>
    <property type="molecule type" value="Genomic_DNA"/>
</dbReference>
<accession>A0ABP8ZL96</accession>
<organism evidence="1 2">
    <name type="scientific">Flavobacterium hankyongi</name>
    <dbReference type="NCBI Taxonomy" id="1176532"/>
    <lineage>
        <taxon>Bacteria</taxon>
        <taxon>Pseudomonadati</taxon>
        <taxon>Bacteroidota</taxon>
        <taxon>Flavobacteriia</taxon>
        <taxon>Flavobacteriales</taxon>
        <taxon>Flavobacteriaceae</taxon>
        <taxon>Flavobacterium</taxon>
    </lineage>
</organism>
<dbReference type="Proteomes" id="UP001500141">
    <property type="component" value="Unassembled WGS sequence"/>
</dbReference>
<name>A0ABP8ZL96_9FLAO</name>
<comment type="caution">
    <text evidence="1">The sequence shown here is derived from an EMBL/GenBank/DDBJ whole genome shotgun (WGS) entry which is preliminary data.</text>
</comment>